<evidence type="ECO:0000256" key="1">
    <source>
        <dbReference type="SAM" id="MobiDB-lite"/>
    </source>
</evidence>
<dbReference type="AlphaFoldDB" id="A0A9P4WED7"/>
<evidence type="ECO:0000313" key="3">
    <source>
        <dbReference type="Proteomes" id="UP000801428"/>
    </source>
</evidence>
<protein>
    <submittedName>
        <fullName evidence="2">Uncharacterized protein</fullName>
    </submittedName>
</protein>
<gene>
    <name evidence="2" type="ORF">E8E13_010212</name>
</gene>
<keyword evidence="3" id="KW-1185">Reference proteome</keyword>
<feature type="region of interest" description="Disordered" evidence="1">
    <location>
        <begin position="370"/>
        <end position="423"/>
    </location>
</feature>
<feature type="compositionally biased region" description="Polar residues" evidence="1">
    <location>
        <begin position="397"/>
        <end position="416"/>
    </location>
</feature>
<evidence type="ECO:0000313" key="2">
    <source>
        <dbReference type="EMBL" id="KAF3009816.1"/>
    </source>
</evidence>
<feature type="region of interest" description="Disordered" evidence="1">
    <location>
        <begin position="1"/>
        <end position="48"/>
    </location>
</feature>
<feature type="region of interest" description="Disordered" evidence="1">
    <location>
        <begin position="318"/>
        <end position="338"/>
    </location>
</feature>
<dbReference type="EMBL" id="SWKU01000002">
    <property type="protein sequence ID" value="KAF3009816.1"/>
    <property type="molecule type" value="Genomic_DNA"/>
</dbReference>
<dbReference type="Proteomes" id="UP000801428">
    <property type="component" value="Unassembled WGS sequence"/>
</dbReference>
<name>A0A9P4WED7_CURKU</name>
<accession>A0A9P4WED7</accession>
<comment type="caution">
    <text evidence="2">The sequence shown here is derived from an EMBL/GenBank/DDBJ whole genome shotgun (WGS) entry which is preliminary data.</text>
</comment>
<feature type="compositionally biased region" description="Low complexity" evidence="1">
    <location>
        <begin position="319"/>
        <end position="337"/>
    </location>
</feature>
<proteinExistence type="predicted"/>
<sequence length="423" mass="45608">MLLAEEGTSTVPQRQTSAMSGVRLESRGATTNPQYIGNQHARPEGAYSPELDRSAYHNIVTRLNSRAPELTRCDAVDNPPAQSIQPSEATDPSYRPTHHFGGIQHPLKLVVGRDCSPTPTTNRMILSANNAVKAQRVYAVFDATKDEIGHAPRNVGEDHQSAADVHCRHFDALVTNDNEPWRTYLEDFSTLSSGQVRVGNGTGMSVPQPHIPARNTKHACTNWPQHNILGSLTHVNLSKVSASLPAHRQPGRPPSMARPSQRSGAVQEVNKDEAVWRKFVLDHDAESAIETCFSHETSKNSTSRATKGYASTRLPSAAVTSVSSTPFPSTPFGSLSGQASRISDNVQYAPRTASRSIPSAVPSSAVWGHVESLDGEDNPNGERGDQTSPGRFGEQSAHASLQNHASSDSEASSGTRMSFRGLN</sequence>
<feature type="region of interest" description="Disordered" evidence="1">
    <location>
        <begin position="243"/>
        <end position="268"/>
    </location>
</feature>
<dbReference type="OrthoDB" id="5426563at2759"/>
<feature type="compositionally biased region" description="Polar residues" evidence="1">
    <location>
        <begin position="28"/>
        <end position="37"/>
    </location>
</feature>
<feature type="compositionally biased region" description="Polar residues" evidence="1">
    <location>
        <begin position="7"/>
        <end position="19"/>
    </location>
</feature>
<reference evidence="2" key="1">
    <citation type="submission" date="2019-04" db="EMBL/GenBank/DDBJ databases">
        <title>Sequencing of skin fungus with MAO and IRED activity.</title>
        <authorList>
            <person name="Marsaioli A.J."/>
            <person name="Bonatto J.M.C."/>
            <person name="Reis Junior O."/>
        </authorList>
    </citation>
    <scope>NUCLEOTIDE SEQUENCE</scope>
    <source>
        <strain evidence="2">30M1</strain>
    </source>
</reference>
<organism evidence="2 3">
    <name type="scientific">Curvularia kusanoi</name>
    <name type="common">Cochliobolus kusanoi</name>
    <dbReference type="NCBI Taxonomy" id="90978"/>
    <lineage>
        <taxon>Eukaryota</taxon>
        <taxon>Fungi</taxon>
        <taxon>Dikarya</taxon>
        <taxon>Ascomycota</taxon>
        <taxon>Pezizomycotina</taxon>
        <taxon>Dothideomycetes</taxon>
        <taxon>Pleosporomycetidae</taxon>
        <taxon>Pleosporales</taxon>
        <taxon>Pleosporineae</taxon>
        <taxon>Pleosporaceae</taxon>
        <taxon>Curvularia</taxon>
    </lineage>
</organism>